<feature type="binding site" evidence="10">
    <location>
        <position position="489"/>
    </location>
    <ligand>
        <name>L-glutamate</name>
        <dbReference type="ChEBI" id="CHEBI:29985"/>
    </ligand>
</feature>
<dbReference type="Gene3D" id="3.60.20.40">
    <property type="match status" value="1"/>
</dbReference>
<name>Q9AAR5_CAUVC</name>
<evidence type="ECO:0000256" key="9">
    <source>
        <dbReference type="PIRSR" id="PIRSR600101-1"/>
    </source>
</evidence>
<sequence>MRIRMRRLASLLALSAALQLSLAPVAALAESIPLAMPTPRPAATSTPAKGMVAAANPLAVEAGLRVLRDGGSAVDAAVAIQAVLSLVEPQSSGLGGGAFLMAYDAKTGKITAYDGRETAPSAATPDMFMGPEGKPLSFVKVLLSGRSSGVPGAVAMLAQAQKDHGKVAWSTLFKDAETLAADGFVVSPRLAGMINSPRAPQASQPDAVKYFTKPDGTRYKAGDVLKNPAYAETVRRIAAEGPSALYEGPIAQAIVERLREGELPGSMTLEDLKRYKPRAGAPLCRPWKVYTVCVPNPQSSGLAIIQALQMLEHTDIGKRGPTDPVAWTLLAQAERVMYADRDRYVGDPDFVTVPVAGLLDPKYVAQRAKLITDKAGPAPSFGQPKGAPKVGVDATHEPGGTTHFVVADTQGNVVSMTTTVESIFGNGRMVGGFFLNNQLTDFSFSPVEKDGAPAANAIAGGKRPRSSMAPLIVLDKKGKFLAAVGSPGGNAILSYNLKAMVGLFYWNLNMQQAVSLPNLVARGENFSGDADLFGPEMLAALNARGVTVKVGQLETSGLQGVIVRPGNVLEGGADPRREGVAKGL</sequence>
<dbReference type="SMR" id="Q9AAR5"/>
<dbReference type="HOGENOM" id="CLU_014813_0_1_5"/>
<dbReference type="BioCyc" id="CAULO:CC0531-MONOMER"/>
<dbReference type="GO" id="GO:0006751">
    <property type="term" value="P:glutathione catabolic process"/>
    <property type="evidence" value="ECO:0007669"/>
    <property type="project" value="UniProtKB-UniRule"/>
</dbReference>
<dbReference type="PANTHER" id="PTHR43199:SF1">
    <property type="entry name" value="GLUTATHIONE HYDROLASE PROENZYME"/>
    <property type="match status" value="1"/>
</dbReference>
<keyword evidence="7 11" id="KW-0012">Acyltransferase</keyword>
<organism evidence="13 14">
    <name type="scientific">Caulobacter vibrioides (strain ATCC 19089 / CIP 103742 / CB 15)</name>
    <name type="common">Caulobacter crescentus</name>
    <dbReference type="NCBI Taxonomy" id="190650"/>
    <lineage>
        <taxon>Bacteria</taxon>
        <taxon>Pseudomonadati</taxon>
        <taxon>Pseudomonadota</taxon>
        <taxon>Alphaproteobacteria</taxon>
        <taxon>Caulobacterales</taxon>
        <taxon>Caulobacteraceae</taxon>
        <taxon>Caulobacter</taxon>
    </lineage>
</organism>
<protein>
    <recommendedName>
        <fullName evidence="11">Glutathione hydrolase proenzyme</fullName>
        <ecNumber evidence="11">2.3.2.2</ecNumber>
        <ecNumber evidence="11">3.4.19.13</ecNumber>
    </recommendedName>
    <component>
        <recommendedName>
            <fullName evidence="11">Glutathione hydrolase large chain</fullName>
        </recommendedName>
    </component>
    <component>
        <recommendedName>
            <fullName evidence="11">Glutathione hydrolase small chain</fullName>
        </recommendedName>
    </component>
</protein>
<dbReference type="NCBIfam" id="TIGR00066">
    <property type="entry name" value="g_glut_trans"/>
    <property type="match status" value="1"/>
</dbReference>
<feature type="binding site" evidence="10">
    <location>
        <begin position="466"/>
        <end position="467"/>
    </location>
    <ligand>
        <name>L-glutamate</name>
        <dbReference type="ChEBI" id="CHEBI:29985"/>
    </ligand>
</feature>
<dbReference type="EC" id="3.4.19.13" evidence="11"/>
<dbReference type="MEROPS" id="T03.001"/>
<dbReference type="Proteomes" id="UP000001816">
    <property type="component" value="Chromosome"/>
</dbReference>
<dbReference type="GO" id="GO:0006750">
    <property type="term" value="P:glutathione biosynthetic process"/>
    <property type="evidence" value="ECO:0007669"/>
    <property type="project" value="UniProtKB-KW"/>
</dbReference>
<evidence type="ECO:0000256" key="6">
    <source>
        <dbReference type="ARBA" id="ARBA00023145"/>
    </source>
</evidence>
<dbReference type="PIR" id="B87315">
    <property type="entry name" value="B87315"/>
</dbReference>
<comment type="catalytic activity">
    <reaction evidence="2 11">
        <text>glutathione + H2O = L-cysteinylglycine + L-glutamate</text>
        <dbReference type="Rhea" id="RHEA:28807"/>
        <dbReference type="ChEBI" id="CHEBI:15377"/>
        <dbReference type="ChEBI" id="CHEBI:29985"/>
        <dbReference type="ChEBI" id="CHEBI:57925"/>
        <dbReference type="ChEBI" id="CHEBI:61694"/>
        <dbReference type="EC" id="3.4.19.13"/>
    </reaction>
</comment>
<dbReference type="KEGG" id="ccr:CC_0531"/>
<evidence type="ECO:0000256" key="10">
    <source>
        <dbReference type="PIRSR" id="PIRSR600101-2"/>
    </source>
</evidence>
<dbReference type="InterPro" id="IPR043137">
    <property type="entry name" value="GGT_ssub_C"/>
</dbReference>
<feature type="binding site" evidence="10">
    <location>
        <position position="116"/>
    </location>
    <ligand>
        <name>L-glutamate</name>
        <dbReference type="ChEBI" id="CHEBI:29985"/>
    </ligand>
</feature>
<reference evidence="13 14" key="1">
    <citation type="journal article" date="2001" name="Proc. Natl. Acad. Sci. U.S.A.">
        <title>Complete genome sequence of Caulobacter crescentus.</title>
        <authorList>
            <person name="Nierman W.C."/>
            <person name="Feldblyum T.V."/>
            <person name="Laub M.T."/>
            <person name="Paulsen I.T."/>
            <person name="Nelson K.E."/>
            <person name="Eisen J.A."/>
            <person name="Heidelberg J.F."/>
            <person name="Alley M.R."/>
            <person name="Ohta N."/>
            <person name="Maddock J.R."/>
            <person name="Potocka I."/>
            <person name="Nelson W.C."/>
            <person name="Newton A."/>
            <person name="Stephens C."/>
            <person name="Phadke N.D."/>
            <person name="Ely B."/>
            <person name="DeBoy R.T."/>
            <person name="Dodson R.J."/>
            <person name="Durkin A.S."/>
            <person name="Gwinn M.L."/>
            <person name="Haft D.H."/>
            <person name="Kolonay J.F."/>
            <person name="Smit J."/>
            <person name="Craven M.B."/>
            <person name="Khouri H."/>
            <person name="Shetty J."/>
            <person name="Berry K."/>
            <person name="Utterback T."/>
            <person name="Tran K."/>
            <person name="Wolf A."/>
            <person name="Vamathevan J."/>
            <person name="Ermolaeva M."/>
            <person name="White O."/>
            <person name="Salzberg S.L."/>
            <person name="Venter J.C."/>
            <person name="Shapiro L."/>
            <person name="Fraser C.M."/>
        </authorList>
    </citation>
    <scope>NUCLEOTIDE SEQUENCE [LARGE SCALE GENOMIC DNA]</scope>
    <source>
        <strain evidence="14">ATCC 19089 / CB15</strain>
    </source>
</reference>
<evidence type="ECO:0000256" key="4">
    <source>
        <dbReference type="ARBA" id="ARBA00022679"/>
    </source>
</evidence>
<comment type="catalytic activity">
    <reaction evidence="1 11">
        <text>an S-substituted glutathione + H2O = an S-substituted L-cysteinylglycine + L-glutamate</text>
        <dbReference type="Rhea" id="RHEA:59468"/>
        <dbReference type="ChEBI" id="CHEBI:15377"/>
        <dbReference type="ChEBI" id="CHEBI:29985"/>
        <dbReference type="ChEBI" id="CHEBI:90779"/>
        <dbReference type="ChEBI" id="CHEBI:143103"/>
        <dbReference type="EC" id="3.4.19.13"/>
    </reaction>
</comment>
<keyword evidence="14" id="KW-1185">Reference proteome</keyword>
<dbReference type="STRING" id="190650.CC_0531"/>
<keyword evidence="4 11" id="KW-0808">Transferase</keyword>
<dbReference type="GO" id="GO:0103068">
    <property type="term" value="F:leukotriene C4 gamma-glutamyl transferase activity"/>
    <property type="evidence" value="ECO:0007669"/>
    <property type="project" value="UniProtKB-EC"/>
</dbReference>
<comment type="subunit">
    <text evidence="11">This enzyme consists of two polypeptide chains, which are synthesized in precursor form from a single polypeptide.</text>
</comment>
<dbReference type="EnsemblBacteria" id="AAK22518">
    <property type="protein sequence ID" value="AAK22518"/>
    <property type="gene ID" value="CC_0531"/>
</dbReference>
<evidence type="ECO:0000256" key="11">
    <source>
        <dbReference type="RuleBase" id="RU368036"/>
    </source>
</evidence>
<evidence type="ECO:0000256" key="7">
    <source>
        <dbReference type="ARBA" id="ARBA00023315"/>
    </source>
</evidence>
<comment type="pathway">
    <text evidence="11">Sulfur metabolism; glutathione metabolism.</text>
</comment>
<dbReference type="Pfam" id="PF01019">
    <property type="entry name" value="G_glu_transpept"/>
    <property type="match status" value="1"/>
</dbReference>
<dbReference type="EC" id="2.3.2.2" evidence="11"/>
<evidence type="ECO:0000313" key="14">
    <source>
        <dbReference type="Proteomes" id="UP000001816"/>
    </source>
</evidence>
<evidence type="ECO:0000256" key="3">
    <source>
        <dbReference type="ARBA" id="ARBA00009381"/>
    </source>
</evidence>
<dbReference type="Gene3D" id="1.10.246.130">
    <property type="match status" value="1"/>
</dbReference>
<evidence type="ECO:0000313" key="13">
    <source>
        <dbReference type="EMBL" id="AAK22518.1"/>
    </source>
</evidence>
<dbReference type="EMBL" id="AE005673">
    <property type="protein sequence ID" value="AAK22518.1"/>
    <property type="molecule type" value="Genomic_DNA"/>
</dbReference>
<feature type="binding site" evidence="10">
    <location>
        <position position="441"/>
    </location>
    <ligand>
        <name>L-glutamate</name>
        <dbReference type="ChEBI" id="CHEBI:29985"/>
    </ligand>
</feature>
<dbReference type="InterPro" id="IPR029055">
    <property type="entry name" value="Ntn_hydrolases_N"/>
</dbReference>
<feature type="signal peptide" evidence="12">
    <location>
        <begin position="1"/>
        <end position="29"/>
    </location>
</feature>
<dbReference type="InterPro" id="IPR043138">
    <property type="entry name" value="GGT_lsub"/>
</dbReference>
<dbReference type="SUPFAM" id="SSF56235">
    <property type="entry name" value="N-terminal nucleophile aminohydrolases (Ntn hydrolases)"/>
    <property type="match status" value="1"/>
</dbReference>
<proteinExistence type="inferred from homology"/>
<dbReference type="InterPro" id="IPR000101">
    <property type="entry name" value="GGT_peptidase"/>
</dbReference>
<dbReference type="eggNOG" id="COG0405">
    <property type="taxonomic scope" value="Bacteria"/>
</dbReference>
<accession>Q9AAR5</accession>
<feature type="active site" description="Nucleophile" evidence="9">
    <location>
        <position position="401"/>
    </location>
</feature>
<keyword evidence="11" id="KW-0317">Glutathione biosynthesis</keyword>
<comment type="PTM">
    <text evidence="11">Cleaved by autocatalysis into a large and a small subunit.</text>
</comment>
<dbReference type="GO" id="GO:0036374">
    <property type="term" value="F:glutathione hydrolase activity"/>
    <property type="evidence" value="ECO:0007669"/>
    <property type="project" value="UniProtKB-UniRule"/>
</dbReference>
<comment type="similarity">
    <text evidence="3 11">Belongs to the gamma-glutamyltransferase family.</text>
</comment>
<evidence type="ECO:0000256" key="12">
    <source>
        <dbReference type="SAM" id="SignalP"/>
    </source>
</evidence>
<dbReference type="UniPathway" id="UPA00204"/>
<dbReference type="PANTHER" id="PTHR43199">
    <property type="entry name" value="GLUTATHIONE HYDROLASE"/>
    <property type="match status" value="1"/>
</dbReference>
<evidence type="ECO:0000256" key="5">
    <source>
        <dbReference type="ARBA" id="ARBA00022801"/>
    </source>
</evidence>
<dbReference type="InterPro" id="IPR051792">
    <property type="entry name" value="GGT_bact"/>
</dbReference>
<evidence type="ECO:0000256" key="2">
    <source>
        <dbReference type="ARBA" id="ARBA00001089"/>
    </source>
</evidence>
<evidence type="ECO:0000256" key="8">
    <source>
        <dbReference type="ARBA" id="ARBA00047417"/>
    </source>
</evidence>
<comment type="catalytic activity">
    <reaction evidence="8 11">
        <text>an N-terminal (5-L-glutamyl)-[peptide] + an alpha-amino acid = 5-L-glutamyl amino acid + an N-terminal L-alpha-aminoacyl-[peptide]</text>
        <dbReference type="Rhea" id="RHEA:23904"/>
        <dbReference type="Rhea" id="RHEA-COMP:9780"/>
        <dbReference type="Rhea" id="RHEA-COMP:9795"/>
        <dbReference type="ChEBI" id="CHEBI:77644"/>
        <dbReference type="ChEBI" id="CHEBI:78597"/>
        <dbReference type="ChEBI" id="CHEBI:78599"/>
        <dbReference type="ChEBI" id="CHEBI:78608"/>
        <dbReference type="EC" id="2.3.2.2"/>
    </reaction>
</comment>
<dbReference type="PATRIC" id="fig|190650.5.peg.541"/>
<feature type="chain" id="PRO_5004325680" description="Glutathione hydrolase proenzyme" evidence="12">
    <location>
        <begin position="30"/>
        <end position="584"/>
    </location>
</feature>
<gene>
    <name evidence="13" type="ordered locus">CC_0531</name>
</gene>
<keyword evidence="5 11" id="KW-0378">Hydrolase</keyword>
<keyword evidence="12" id="KW-0732">Signal</keyword>
<dbReference type="AlphaFoldDB" id="Q9AAR5"/>
<evidence type="ECO:0000256" key="1">
    <source>
        <dbReference type="ARBA" id="ARBA00001049"/>
    </source>
</evidence>
<dbReference type="PRINTS" id="PR01210">
    <property type="entry name" value="GGTRANSPTASE"/>
</dbReference>
<keyword evidence="6 11" id="KW-0865">Zymogen</keyword>